<organism evidence="4 5">
    <name type="scientific">Paremcibacter congregatus</name>
    <dbReference type="NCBI Taxonomy" id="2043170"/>
    <lineage>
        <taxon>Bacteria</taxon>
        <taxon>Pseudomonadati</taxon>
        <taxon>Pseudomonadota</taxon>
        <taxon>Alphaproteobacteria</taxon>
        <taxon>Emcibacterales</taxon>
        <taxon>Emcibacteraceae</taxon>
        <taxon>Paremcibacter</taxon>
    </lineage>
</organism>
<name>A0A2G4YPL8_9PROT</name>
<dbReference type="GO" id="GO:0016783">
    <property type="term" value="F:sulfurtransferase activity"/>
    <property type="evidence" value="ECO:0007669"/>
    <property type="project" value="InterPro"/>
</dbReference>
<comment type="similarity">
    <text evidence="3">Belongs to the FdhD family.</text>
</comment>
<feature type="active site" description="Cysteine persulfide intermediate" evidence="3">
    <location>
        <position position="114"/>
    </location>
</feature>
<accession>A0A2G4YPL8</accession>
<dbReference type="HAMAP" id="MF_00187">
    <property type="entry name" value="FdhD"/>
    <property type="match status" value="1"/>
</dbReference>
<evidence type="ECO:0000313" key="4">
    <source>
        <dbReference type="EMBL" id="PHZ84273.1"/>
    </source>
</evidence>
<evidence type="ECO:0000256" key="2">
    <source>
        <dbReference type="ARBA" id="ARBA00023150"/>
    </source>
</evidence>
<gene>
    <name evidence="3" type="primary">fdhD</name>
    <name evidence="4" type="ORF">CRD36_13890</name>
</gene>
<sequence>MAEPTDHSQPRIWRPDRSWIEQRDVAREIPLALEYNCVSHAVMMVSPFDLEDFILGFSLTEGIIDNIHDVIEHTIGSDNKPNPHRGRVARLEITPACFQRLDEFKRSLAGRTGCGLCGVDRLEHAIRPLHPVKSQLSVKAEVIHDSMQRLKAEQVQNHITGALHAAAFVAPDGKILCVREDIGRHNALDKLIGHMMRHKIAPADGFALITSRCSFEMVHKCASFGIPVLAAVSATTDLAIHLAQDADLTLVAFARKEGMNIYCDPKGRINFAQEGI</sequence>
<evidence type="ECO:0000313" key="5">
    <source>
        <dbReference type="Proteomes" id="UP000229730"/>
    </source>
</evidence>
<keyword evidence="5" id="KW-1185">Reference proteome</keyword>
<comment type="function">
    <text evidence="3">Required for formate dehydrogenase (FDH) activity. Acts as a sulfur carrier protein that transfers sulfur from IscS to the molybdenum cofactor prior to its insertion into FDH.</text>
</comment>
<comment type="caution">
    <text evidence="3">Lacks conserved residue(s) required for the propagation of feature annotation.</text>
</comment>
<keyword evidence="1 3" id="KW-0963">Cytoplasm</keyword>
<dbReference type="GO" id="GO:0097163">
    <property type="term" value="F:sulfur carrier activity"/>
    <property type="evidence" value="ECO:0007669"/>
    <property type="project" value="UniProtKB-UniRule"/>
</dbReference>
<dbReference type="OrthoDB" id="3197277at2"/>
<reference evidence="4 5" key="1">
    <citation type="submission" date="2017-10" db="EMBL/GenBank/DDBJ databases">
        <title>Frigbacter circumglobatus gen. nov. sp. nov., isolated from sediment cultured in situ.</title>
        <authorList>
            <person name="Zhao Z."/>
        </authorList>
    </citation>
    <scope>NUCLEOTIDE SEQUENCE [LARGE SCALE GENOMIC DNA]</scope>
    <source>
        <strain evidence="4 5">ZYL</strain>
    </source>
</reference>
<comment type="subcellular location">
    <subcellularLocation>
        <location evidence="3">Cytoplasm</location>
    </subcellularLocation>
</comment>
<protein>
    <recommendedName>
        <fullName evidence="3">Sulfur carrier protein FdhD</fullName>
    </recommendedName>
</protein>
<dbReference type="PANTHER" id="PTHR30592">
    <property type="entry name" value="FORMATE DEHYDROGENASE"/>
    <property type="match status" value="1"/>
</dbReference>
<dbReference type="AlphaFoldDB" id="A0A2G4YPL8"/>
<dbReference type="InParanoid" id="A0A2G4YPL8"/>
<evidence type="ECO:0000256" key="3">
    <source>
        <dbReference type="HAMAP-Rule" id="MF_00187"/>
    </source>
</evidence>
<dbReference type="RefSeq" id="WP_099474260.1">
    <property type="nucleotide sequence ID" value="NZ_CP041025.1"/>
</dbReference>
<dbReference type="GO" id="GO:0006777">
    <property type="term" value="P:Mo-molybdopterin cofactor biosynthetic process"/>
    <property type="evidence" value="ECO:0007669"/>
    <property type="project" value="UniProtKB-UniRule"/>
</dbReference>
<proteinExistence type="inferred from homology"/>
<dbReference type="SUPFAM" id="SSF53927">
    <property type="entry name" value="Cytidine deaminase-like"/>
    <property type="match status" value="1"/>
</dbReference>
<dbReference type="Pfam" id="PF02634">
    <property type="entry name" value="FdhD-NarQ"/>
    <property type="match status" value="1"/>
</dbReference>
<dbReference type="FunCoup" id="A0A2G4YPL8">
    <property type="interactions" value="231"/>
</dbReference>
<dbReference type="InterPro" id="IPR016193">
    <property type="entry name" value="Cytidine_deaminase-like"/>
</dbReference>
<dbReference type="Proteomes" id="UP000229730">
    <property type="component" value="Unassembled WGS sequence"/>
</dbReference>
<dbReference type="EMBL" id="PDEM01000025">
    <property type="protein sequence ID" value="PHZ84273.1"/>
    <property type="molecule type" value="Genomic_DNA"/>
</dbReference>
<dbReference type="Gene3D" id="3.10.20.10">
    <property type="match status" value="1"/>
</dbReference>
<comment type="caution">
    <text evidence="4">The sequence shown here is derived from an EMBL/GenBank/DDBJ whole genome shotgun (WGS) entry which is preliminary data.</text>
</comment>
<dbReference type="PANTHER" id="PTHR30592:SF1">
    <property type="entry name" value="SULFUR CARRIER PROTEIN FDHD"/>
    <property type="match status" value="1"/>
</dbReference>
<keyword evidence="2 3" id="KW-0501">Molybdenum cofactor biosynthesis</keyword>
<evidence type="ECO:0000256" key="1">
    <source>
        <dbReference type="ARBA" id="ARBA00022490"/>
    </source>
</evidence>
<dbReference type="NCBIfam" id="TIGR00129">
    <property type="entry name" value="fdhD_narQ"/>
    <property type="match status" value="1"/>
</dbReference>
<dbReference type="PIRSF" id="PIRSF015626">
    <property type="entry name" value="FdhD"/>
    <property type="match status" value="1"/>
</dbReference>
<dbReference type="Gene3D" id="3.40.140.10">
    <property type="entry name" value="Cytidine Deaminase, domain 2"/>
    <property type="match status" value="1"/>
</dbReference>
<dbReference type="InterPro" id="IPR003786">
    <property type="entry name" value="FdhD"/>
</dbReference>
<dbReference type="GO" id="GO:0005737">
    <property type="term" value="C:cytoplasm"/>
    <property type="evidence" value="ECO:0007669"/>
    <property type="project" value="UniProtKB-SubCell"/>
</dbReference>
<keyword evidence="4" id="KW-0808">Transferase</keyword>